<name>A0A0M2NP36_9FIRM</name>
<dbReference type="AlphaFoldDB" id="A0A0M2NP36"/>
<dbReference type="Proteomes" id="UP000034076">
    <property type="component" value="Unassembled WGS sequence"/>
</dbReference>
<dbReference type="OrthoDB" id="9811841at2"/>
<evidence type="ECO:0000256" key="8">
    <source>
        <dbReference type="ARBA" id="ARBA00031423"/>
    </source>
</evidence>
<sequence length="491" mass="56561">MKRGNGILLHISSLPSPYGIGTLGKAAYDFVDALKAAKQSYWQVLPCTPTGYADSPYQGTSAFAYNPYFIDFDMLAEDGLLQKSDYDGLSFGDDESCVDYDALFRLKIDILKKACKKGIEKYTQEFSAFRIENSGWLFDYAMFTVLKKHFHYLPYQQWDECVIERDPATIMELTQTYEKEIECVEFMQFLYERQWFALKEYTNANGIQLIGDIPIYLSGDSAEAWAHPELFVKDGSVAGTPPDYFCDTGQLWGNPLYDWDYMREHGYEWWVRRMARSLTLYDVLRIDHFRGFEAYFKIPKGGTPKDGEWVKGPAGALFDAIKTALPMPPIIAEDLGQIDDNVKGFLDYCGFPGLKVLQFAFDEQDSTYLPHNYPRNSVVYTGTHDNDTTKSWFLHQDEETKEYLFSYIGKSTENDIVEKLIRLAMMSVSDIAIIPMQDVLNLGGEARMNYPSVALGNWKWRLKKGQFSQEHIKWMRKLTETYGRTEVENQC</sequence>
<comment type="similarity">
    <text evidence="2 10">Belongs to the disproportionating enzyme family.</text>
</comment>
<keyword evidence="7 10" id="KW-0119">Carbohydrate metabolism</keyword>
<dbReference type="PANTHER" id="PTHR32438:SF5">
    <property type="entry name" value="4-ALPHA-GLUCANOTRANSFERASE DPE1, CHLOROPLASTIC_AMYLOPLASTIC"/>
    <property type="match status" value="1"/>
</dbReference>
<dbReference type="RefSeq" id="WP_046442183.1">
    <property type="nucleotide sequence ID" value="NZ_LAYJ01000033.1"/>
</dbReference>
<dbReference type="Gene3D" id="3.20.20.80">
    <property type="entry name" value="Glycosidases"/>
    <property type="match status" value="1"/>
</dbReference>
<evidence type="ECO:0000256" key="9">
    <source>
        <dbReference type="ARBA" id="ARBA00031501"/>
    </source>
</evidence>
<dbReference type="InterPro" id="IPR003385">
    <property type="entry name" value="Glyco_hydro_77"/>
</dbReference>
<comment type="caution">
    <text evidence="11">The sequence shown here is derived from an EMBL/GenBank/DDBJ whole genome shotgun (WGS) entry which is preliminary data.</text>
</comment>
<accession>A0A0M2NP36</accession>
<dbReference type="STRING" id="270498.CHK_0265"/>
<organism evidence="11 12">
    <name type="scientific">Christensenella hongkongensis</name>
    <dbReference type="NCBI Taxonomy" id="270498"/>
    <lineage>
        <taxon>Bacteria</taxon>
        <taxon>Bacillati</taxon>
        <taxon>Bacillota</taxon>
        <taxon>Clostridia</taxon>
        <taxon>Christensenellales</taxon>
        <taxon>Christensenellaceae</taxon>
        <taxon>Christensenella</taxon>
    </lineage>
</organism>
<dbReference type="InterPro" id="IPR017853">
    <property type="entry name" value="GH"/>
</dbReference>
<evidence type="ECO:0000256" key="7">
    <source>
        <dbReference type="ARBA" id="ARBA00023277"/>
    </source>
</evidence>
<dbReference type="NCBIfam" id="TIGR00217">
    <property type="entry name" value="malQ"/>
    <property type="match status" value="1"/>
</dbReference>
<keyword evidence="5 10" id="KW-0328">Glycosyltransferase</keyword>
<dbReference type="EC" id="2.4.1.25" evidence="3 10"/>
<evidence type="ECO:0000256" key="4">
    <source>
        <dbReference type="ARBA" id="ARBA00020295"/>
    </source>
</evidence>
<gene>
    <name evidence="11" type="ORF">CHK_0265</name>
</gene>
<dbReference type="GO" id="GO:0004134">
    <property type="term" value="F:4-alpha-glucanotransferase activity"/>
    <property type="evidence" value="ECO:0007669"/>
    <property type="project" value="UniProtKB-EC"/>
</dbReference>
<evidence type="ECO:0000313" key="12">
    <source>
        <dbReference type="Proteomes" id="UP000034076"/>
    </source>
</evidence>
<keyword evidence="12" id="KW-1185">Reference proteome</keyword>
<protein>
    <recommendedName>
        <fullName evidence="4 10">4-alpha-glucanotransferase</fullName>
        <ecNumber evidence="3 10">2.4.1.25</ecNumber>
    </recommendedName>
    <alternativeName>
        <fullName evidence="8 10">Amylomaltase</fullName>
    </alternativeName>
    <alternativeName>
        <fullName evidence="9 10">Disproportionating enzyme</fullName>
    </alternativeName>
</protein>
<comment type="catalytic activity">
    <reaction evidence="1 10">
        <text>Transfers a segment of a (1-&gt;4)-alpha-D-glucan to a new position in an acceptor, which may be glucose or a (1-&gt;4)-alpha-D-glucan.</text>
        <dbReference type="EC" id="2.4.1.25"/>
    </reaction>
</comment>
<evidence type="ECO:0000256" key="1">
    <source>
        <dbReference type="ARBA" id="ARBA00000439"/>
    </source>
</evidence>
<evidence type="ECO:0000256" key="10">
    <source>
        <dbReference type="RuleBase" id="RU361207"/>
    </source>
</evidence>
<proteinExistence type="inferred from homology"/>
<dbReference type="PANTHER" id="PTHR32438">
    <property type="entry name" value="4-ALPHA-GLUCANOTRANSFERASE DPE1, CHLOROPLASTIC/AMYLOPLASTIC"/>
    <property type="match status" value="1"/>
</dbReference>
<dbReference type="EMBL" id="LAYJ01000033">
    <property type="protein sequence ID" value="KKI52157.1"/>
    <property type="molecule type" value="Genomic_DNA"/>
</dbReference>
<evidence type="ECO:0000256" key="6">
    <source>
        <dbReference type="ARBA" id="ARBA00022679"/>
    </source>
</evidence>
<reference evidence="11 12" key="1">
    <citation type="submission" date="2015-04" db="EMBL/GenBank/DDBJ databases">
        <title>Draft genome sequence of bacteremic isolate Catabacter hongkongensis type strain HKU16T.</title>
        <authorList>
            <person name="Lau S.K."/>
            <person name="Teng J.L."/>
            <person name="Huang Y."/>
            <person name="Curreem S.O."/>
            <person name="Tsui S.K."/>
            <person name="Woo P.C."/>
        </authorList>
    </citation>
    <scope>NUCLEOTIDE SEQUENCE [LARGE SCALE GENOMIC DNA]</scope>
    <source>
        <strain evidence="11 12">HKU16</strain>
    </source>
</reference>
<evidence type="ECO:0000256" key="3">
    <source>
        <dbReference type="ARBA" id="ARBA00012560"/>
    </source>
</evidence>
<keyword evidence="6 10" id="KW-0808">Transferase</keyword>
<dbReference type="NCBIfam" id="NF011080">
    <property type="entry name" value="PRK14508.1-3"/>
    <property type="match status" value="1"/>
</dbReference>
<evidence type="ECO:0000256" key="5">
    <source>
        <dbReference type="ARBA" id="ARBA00022676"/>
    </source>
</evidence>
<evidence type="ECO:0000313" key="11">
    <source>
        <dbReference type="EMBL" id="KKI52157.1"/>
    </source>
</evidence>
<dbReference type="SUPFAM" id="SSF51445">
    <property type="entry name" value="(Trans)glycosidases"/>
    <property type="match status" value="1"/>
</dbReference>
<dbReference type="PATRIC" id="fig|270498.16.peg.2873"/>
<dbReference type="Pfam" id="PF02446">
    <property type="entry name" value="Glyco_hydro_77"/>
    <property type="match status" value="1"/>
</dbReference>
<dbReference type="GO" id="GO:0005975">
    <property type="term" value="P:carbohydrate metabolic process"/>
    <property type="evidence" value="ECO:0007669"/>
    <property type="project" value="InterPro"/>
</dbReference>
<evidence type="ECO:0000256" key="2">
    <source>
        <dbReference type="ARBA" id="ARBA00005684"/>
    </source>
</evidence>